<keyword evidence="4 7" id="KW-1133">Transmembrane helix</keyword>
<comment type="subcellular location">
    <subcellularLocation>
        <location evidence="1">Membrane</location>
        <topology evidence="1">Multi-pass membrane protein</topology>
    </subcellularLocation>
</comment>
<evidence type="ECO:0000256" key="3">
    <source>
        <dbReference type="ARBA" id="ARBA00022692"/>
    </source>
</evidence>
<dbReference type="Proteomes" id="UP000631114">
    <property type="component" value="Unassembled WGS sequence"/>
</dbReference>
<evidence type="ECO:0000313" key="10">
    <source>
        <dbReference type="Proteomes" id="UP000631114"/>
    </source>
</evidence>
<feature type="transmembrane region" description="Helical" evidence="7">
    <location>
        <begin position="167"/>
        <end position="185"/>
    </location>
</feature>
<feature type="transmembrane region" description="Helical" evidence="7">
    <location>
        <begin position="6"/>
        <end position="29"/>
    </location>
</feature>
<feature type="domain" description="EamA" evidence="8">
    <location>
        <begin position="139"/>
        <end position="208"/>
    </location>
</feature>
<evidence type="ECO:0000256" key="1">
    <source>
        <dbReference type="ARBA" id="ARBA00004141"/>
    </source>
</evidence>
<protein>
    <recommendedName>
        <fullName evidence="8">EamA domain-containing protein</fullName>
    </recommendedName>
</protein>
<evidence type="ECO:0000259" key="8">
    <source>
        <dbReference type="Pfam" id="PF00892"/>
    </source>
</evidence>
<dbReference type="InterPro" id="IPR000620">
    <property type="entry name" value="EamA_dom"/>
</dbReference>
<feature type="region of interest" description="Disordered" evidence="6">
    <location>
        <begin position="464"/>
        <end position="483"/>
    </location>
</feature>
<evidence type="ECO:0000313" key="9">
    <source>
        <dbReference type="EMBL" id="KAF9612271.1"/>
    </source>
</evidence>
<keyword evidence="5 7" id="KW-0472">Membrane</keyword>
<dbReference type="AlphaFoldDB" id="A0A835I6S2"/>
<feature type="transmembrane region" description="Helical" evidence="7">
    <location>
        <begin position="139"/>
        <end position="158"/>
    </location>
</feature>
<keyword evidence="3 7" id="KW-0812">Transmembrane</keyword>
<feature type="transmembrane region" description="Helical" evidence="7">
    <location>
        <begin position="191"/>
        <end position="212"/>
    </location>
</feature>
<dbReference type="PANTHER" id="PTHR23051:SF0">
    <property type="entry name" value="SOLUTE CARRIER FAMILY 35 MEMBER F5"/>
    <property type="match status" value="1"/>
</dbReference>
<dbReference type="SUPFAM" id="SSF103481">
    <property type="entry name" value="Multidrug resistance efflux transporter EmrE"/>
    <property type="match status" value="1"/>
</dbReference>
<dbReference type="Pfam" id="PF00892">
    <property type="entry name" value="EamA"/>
    <property type="match status" value="1"/>
</dbReference>
<feature type="transmembrane region" description="Helical" evidence="7">
    <location>
        <begin position="41"/>
        <end position="63"/>
    </location>
</feature>
<feature type="transmembrane region" description="Helical" evidence="7">
    <location>
        <begin position="264"/>
        <end position="284"/>
    </location>
</feature>
<keyword evidence="10" id="KW-1185">Reference proteome</keyword>
<name>A0A835I6S2_9MAGN</name>
<feature type="transmembrane region" description="Helical" evidence="7">
    <location>
        <begin position="224"/>
        <end position="244"/>
    </location>
</feature>
<dbReference type="PANTHER" id="PTHR23051">
    <property type="entry name" value="SOLUTE CARRIER FAMILY 35, MEMBER F5"/>
    <property type="match status" value="1"/>
</dbReference>
<evidence type="ECO:0000256" key="5">
    <source>
        <dbReference type="ARBA" id="ARBA00023136"/>
    </source>
</evidence>
<organism evidence="9 10">
    <name type="scientific">Coptis chinensis</name>
    <dbReference type="NCBI Taxonomy" id="261450"/>
    <lineage>
        <taxon>Eukaryota</taxon>
        <taxon>Viridiplantae</taxon>
        <taxon>Streptophyta</taxon>
        <taxon>Embryophyta</taxon>
        <taxon>Tracheophyta</taxon>
        <taxon>Spermatophyta</taxon>
        <taxon>Magnoliopsida</taxon>
        <taxon>Ranunculales</taxon>
        <taxon>Ranunculaceae</taxon>
        <taxon>Coptidoideae</taxon>
        <taxon>Coptis</taxon>
    </lineage>
</organism>
<comment type="caution">
    <text evidence="9">The sequence shown here is derived from an EMBL/GenBank/DDBJ whole genome shotgun (WGS) entry which is preliminary data.</text>
</comment>
<comment type="similarity">
    <text evidence="2">Belongs to the drug/metabolite transporter (DMT) superfamily. Plant drug/metabolite exporter (P-DME) (TC 2.A.7.4) family.</text>
</comment>
<dbReference type="Gene3D" id="1.10.3730.20">
    <property type="match status" value="1"/>
</dbReference>
<dbReference type="OrthoDB" id="1436450at2759"/>
<evidence type="ECO:0000256" key="7">
    <source>
        <dbReference type="SAM" id="Phobius"/>
    </source>
</evidence>
<sequence length="483" mass="52968">MNTEVWRWLLGLIYIVAVATIWVAAGFVVQSVVDGGVSPFLVTYVCNALLMIYIPVVEVWHYLEDSVECTWFWSSNKNVIHAGRSDKEEVLLGQSNLTRKGDDLNPSEFVEHGEMSEALVSNNHLDAKGRWTRTKTARVSLLLCPFWFLSYLCSNLSLKYTSVTSNTVLNSTSSFFTFLLSLIFLGERFTLLKLVSILLCFGGTVIVSLGDMESELSVIDTKPLLGDILALASACLYASFITIIRKRIPDEDEKCGRVSMAQLLGYLGLFNLLIFLPVALVLNITNLEPFHIFSWKQFGLLIGKGPKYVSPLRKKRMTSPVHARSSIKDSQHLYVSSNCSRAAKVERDEAKGRASPVMDTIAHEENRKEISSCSFTGIFGIVGLMFQASFSGLLDNVMSDYLSAKAVLLTTPTVATAGLTIEVPMAAIVDSVTGHAPNLMDYLGGAAVMVGFVGISMPDFHRGDVTSETESENVHTIDAAAGT</sequence>
<gene>
    <name evidence="9" type="ORF">IFM89_038841</name>
</gene>
<feature type="transmembrane region" description="Helical" evidence="7">
    <location>
        <begin position="406"/>
        <end position="427"/>
    </location>
</feature>
<feature type="transmembrane region" description="Helical" evidence="7">
    <location>
        <begin position="439"/>
        <end position="457"/>
    </location>
</feature>
<evidence type="ECO:0000256" key="2">
    <source>
        <dbReference type="ARBA" id="ARBA00007635"/>
    </source>
</evidence>
<evidence type="ECO:0000256" key="6">
    <source>
        <dbReference type="SAM" id="MobiDB-lite"/>
    </source>
</evidence>
<proteinExistence type="inferred from homology"/>
<dbReference type="EMBL" id="JADFTS010000004">
    <property type="protein sequence ID" value="KAF9612271.1"/>
    <property type="molecule type" value="Genomic_DNA"/>
</dbReference>
<dbReference type="GO" id="GO:0016020">
    <property type="term" value="C:membrane"/>
    <property type="evidence" value="ECO:0007669"/>
    <property type="project" value="UniProtKB-SubCell"/>
</dbReference>
<evidence type="ECO:0000256" key="4">
    <source>
        <dbReference type="ARBA" id="ARBA00022989"/>
    </source>
</evidence>
<accession>A0A835I6S2</accession>
<reference evidence="9 10" key="1">
    <citation type="submission" date="2020-10" db="EMBL/GenBank/DDBJ databases">
        <title>The Coptis chinensis genome and diversification of protoberbering-type alkaloids.</title>
        <authorList>
            <person name="Wang B."/>
            <person name="Shu S."/>
            <person name="Song C."/>
            <person name="Liu Y."/>
        </authorList>
    </citation>
    <scope>NUCLEOTIDE SEQUENCE [LARGE SCALE GENOMIC DNA]</scope>
    <source>
        <strain evidence="9">HL-2020</strain>
        <tissue evidence="9">Leaf</tissue>
    </source>
</reference>
<feature type="transmembrane region" description="Helical" evidence="7">
    <location>
        <begin position="375"/>
        <end position="394"/>
    </location>
</feature>
<dbReference type="InterPro" id="IPR037185">
    <property type="entry name" value="EmrE-like"/>
</dbReference>